<evidence type="ECO:0000313" key="1">
    <source>
        <dbReference type="EMBL" id="MCI62466.1"/>
    </source>
</evidence>
<protein>
    <submittedName>
        <fullName evidence="1">Uncharacterized protein</fullName>
    </submittedName>
</protein>
<organism evidence="1 2">
    <name type="scientific">Trifolium medium</name>
    <dbReference type="NCBI Taxonomy" id="97028"/>
    <lineage>
        <taxon>Eukaryota</taxon>
        <taxon>Viridiplantae</taxon>
        <taxon>Streptophyta</taxon>
        <taxon>Embryophyta</taxon>
        <taxon>Tracheophyta</taxon>
        <taxon>Spermatophyta</taxon>
        <taxon>Magnoliopsida</taxon>
        <taxon>eudicotyledons</taxon>
        <taxon>Gunneridae</taxon>
        <taxon>Pentapetalae</taxon>
        <taxon>rosids</taxon>
        <taxon>fabids</taxon>
        <taxon>Fabales</taxon>
        <taxon>Fabaceae</taxon>
        <taxon>Papilionoideae</taxon>
        <taxon>50 kb inversion clade</taxon>
        <taxon>NPAAA clade</taxon>
        <taxon>Hologalegina</taxon>
        <taxon>IRL clade</taxon>
        <taxon>Trifolieae</taxon>
        <taxon>Trifolium</taxon>
    </lineage>
</organism>
<dbReference type="Proteomes" id="UP000265520">
    <property type="component" value="Unassembled WGS sequence"/>
</dbReference>
<reference evidence="1 2" key="1">
    <citation type="journal article" date="2018" name="Front. Plant Sci.">
        <title>Red Clover (Trifolium pratense) and Zigzag Clover (T. medium) - A Picture of Genomic Similarities and Differences.</title>
        <authorList>
            <person name="Dluhosova J."/>
            <person name="Istvanek J."/>
            <person name="Nedelnik J."/>
            <person name="Repkova J."/>
        </authorList>
    </citation>
    <scope>NUCLEOTIDE SEQUENCE [LARGE SCALE GENOMIC DNA]</scope>
    <source>
        <strain evidence="2">cv. 10/8</strain>
        <tissue evidence="1">Leaf</tissue>
    </source>
</reference>
<evidence type="ECO:0000313" key="2">
    <source>
        <dbReference type="Proteomes" id="UP000265520"/>
    </source>
</evidence>
<dbReference type="AlphaFoldDB" id="A0A392TQS9"/>
<dbReference type="EMBL" id="LXQA010619318">
    <property type="protein sequence ID" value="MCI62466.1"/>
    <property type="molecule type" value="Genomic_DNA"/>
</dbReference>
<comment type="caution">
    <text evidence="1">The sequence shown here is derived from an EMBL/GenBank/DDBJ whole genome shotgun (WGS) entry which is preliminary data.</text>
</comment>
<sequence>RALCSSILPEFLKPSSFTTCRLRLLLRSSFTTCRRHSPLVAPSSLCCLLLRRHFAPYRAVSSTVF</sequence>
<proteinExistence type="predicted"/>
<feature type="non-terminal residue" evidence="1">
    <location>
        <position position="1"/>
    </location>
</feature>
<keyword evidence="2" id="KW-1185">Reference proteome</keyword>
<accession>A0A392TQS9</accession>
<name>A0A392TQS9_9FABA</name>